<accession>A0A6D2KTW2</accession>
<evidence type="ECO:0000313" key="2">
    <source>
        <dbReference type="Proteomes" id="UP000467841"/>
    </source>
</evidence>
<dbReference type="EMBL" id="CACVBM020001607">
    <property type="protein sequence ID" value="CAA7055463.1"/>
    <property type="molecule type" value="Genomic_DNA"/>
</dbReference>
<organism evidence="1 2">
    <name type="scientific">Microthlaspi erraticum</name>
    <dbReference type="NCBI Taxonomy" id="1685480"/>
    <lineage>
        <taxon>Eukaryota</taxon>
        <taxon>Viridiplantae</taxon>
        <taxon>Streptophyta</taxon>
        <taxon>Embryophyta</taxon>
        <taxon>Tracheophyta</taxon>
        <taxon>Spermatophyta</taxon>
        <taxon>Magnoliopsida</taxon>
        <taxon>eudicotyledons</taxon>
        <taxon>Gunneridae</taxon>
        <taxon>Pentapetalae</taxon>
        <taxon>rosids</taxon>
        <taxon>malvids</taxon>
        <taxon>Brassicales</taxon>
        <taxon>Brassicaceae</taxon>
        <taxon>Coluteocarpeae</taxon>
        <taxon>Microthlaspi</taxon>
    </lineage>
</organism>
<dbReference type="OrthoDB" id="448448at2759"/>
<gene>
    <name evidence="1" type="ORF">MERR_LOCUS42699</name>
</gene>
<sequence>MLLMVSAEYLVFCYLGTLLDGKPIINIPPKKLNLSQVDFSVEERSFYMRLQEGSRSQFKDDKRKMAASAFGEDHGGSSATRLTVDDLNYLWSVRSLPFAA</sequence>
<comment type="caution">
    <text evidence="1">The sequence shown here is derived from an EMBL/GenBank/DDBJ whole genome shotgun (WGS) entry which is preliminary data.</text>
</comment>
<protein>
    <submittedName>
        <fullName evidence="1">Uncharacterized protein</fullName>
    </submittedName>
</protein>
<dbReference type="Proteomes" id="UP000467841">
    <property type="component" value="Unassembled WGS sequence"/>
</dbReference>
<dbReference type="AlphaFoldDB" id="A0A6D2KTW2"/>
<evidence type="ECO:0000313" key="1">
    <source>
        <dbReference type="EMBL" id="CAA7055463.1"/>
    </source>
</evidence>
<keyword evidence="2" id="KW-1185">Reference proteome</keyword>
<name>A0A6D2KTW2_9BRAS</name>
<proteinExistence type="predicted"/>
<reference evidence="1" key="1">
    <citation type="submission" date="2020-01" db="EMBL/GenBank/DDBJ databases">
        <authorList>
            <person name="Mishra B."/>
        </authorList>
    </citation>
    <scope>NUCLEOTIDE SEQUENCE [LARGE SCALE GENOMIC DNA]</scope>
</reference>